<reference evidence="2" key="1">
    <citation type="submission" date="2013-11" db="EMBL/GenBank/DDBJ databases">
        <authorList>
            <person name="Sternberg P."/>
            <person name="Dillman A."/>
            <person name="Macchietto M."/>
        </authorList>
    </citation>
    <scope>NUCLEOTIDE SEQUENCE</scope>
    <source>
        <strain evidence="2">ALL</strain>
    </source>
</reference>
<feature type="compositionally biased region" description="Polar residues" evidence="1">
    <location>
        <begin position="28"/>
        <end position="47"/>
    </location>
</feature>
<dbReference type="AlphaFoldDB" id="A0A4U8V246"/>
<proteinExistence type="predicted"/>
<organism evidence="2">
    <name type="scientific">Steinernema carpocapsae</name>
    <name type="common">Entomopathogenic nematode</name>
    <dbReference type="NCBI Taxonomy" id="34508"/>
    <lineage>
        <taxon>Eukaryota</taxon>
        <taxon>Metazoa</taxon>
        <taxon>Ecdysozoa</taxon>
        <taxon>Nematoda</taxon>
        <taxon>Chromadorea</taxon>
        <taxon>Rhabditida</taxon>
        <taxon>Tylenchina</taxon>
        <taxon>Panagrolaimomorpha</taxon>
        <taxon>Strongyloidoidea</taxon>
        <taxon>Steinernematidae</taxon>
        <taxon>Steinernema</taxon>
    </lineage>
</organism>
<reference evidence="2" key="2">
    <citation type="journal article" date="2015" name="Genome Biol.">
        <title>Comparative genomics of Steinernema reveals deeply conserved gene regulatory networks.</title>
        <authorList>
            <person name="Dillman A.R."/>
            <person name="Macchietto M."/>
            <person name="Porter C.F."/>
            <person name="Rogers A."/>
            <person name="Williams B."/>
            <person name="Antoshechkin I."/>
            <person name="Lee M.M."/>
            <person name="Goodwin Z."/>
            <person name="Lu X."/>
            <person name="Lewis E.E."/>
            <person name="Goodrich-Blair H."/>
            <person name="Stock S.P."/>
            <person name="Adams B.J."/>
            <person name="Sternberg P.W."/>
            <person name="Mortazavi A."/>
        </authorList>
    </citation>
    <scope>NUCLEOTIDE SEQUENCE [LARGE SCALE GENOMIC DNA]</scope>
    <source>
        <strain evidence="2">ALL</strain>
    </source>
</reference>
<evidence type="ECO:0000313" key="2">
    <source>
        <dbReference type="EMBL" id="TMS39922.1"/>
    </source>
</evidence>
<dbReference type="EMBL" id="AZBU02000001">
    <property type="protein sequence ID" value="TMS39922.1"/>
    <property type="molecule type" value="Genomic_DNA"/>
</dbReference>
<name>A0A4U8V246_STECR</name>
<protein>
    <submittedName>
        <fullName evidence="2">Uncharacterized protein</fullName>
    </submittedName>
</protein>
<reference evidence="2" key="3">
    <citation type="journal article" date="2019" name="G3 (Bethesda)">
        <title>Hybrid Assembly of the Genome of the Entomopathogenic Nematode Steinernema carpocapsae Identifies the X-Chromosome.</title>
        <authorList>
            <person name="Serra L."/>
            <person name="Macchietto M."/>
            <person name="Macias-Munoz A."/>
            <person name="McGill C.J."/>
            <person name="Rodriguez I.M."/>
            <person name="Rodriguez B."/>
            <person name="Murad R."/>
            <person name="Mortazavi A."/>
        </authorList>
    </citation>
    <scope>NUCLEOTIDE SEQUENCE [LARGE SCALE GENOMIC DNA]</scope>
    <source>
        <strain evidence="2">ALL</strain>
    </source>
</reference>
<feature type="compositionally biased region" description="Low complexity" evidence="1">
    <location>
        <begin position="15"/>
        <end position="27"/>
    </location>
</feature>
<evidence type="ECO:0000256" key="1">
    <source>
        <dbReference type="SAM" id="MobiDB-lite"/>
    </source>
</evidence>
<gene>
    <name evidence="2" type="ORF">L596_006373</name>
</gene>
<accession>A0A4U8V246</accession>
<comment type="caution">
    <text evidence="2">The sequence shown here is derived from an EMBL/GenBank/DDBJ whole genome shotgun (WGS) entry which is preliminary data.</text>
</comment>
<feature type="region of interest" description="Disordered" evidence="1">
    <location>
        <begin position="1"/>
        <end position="49"/>
    </location>
</feature>
<sequence>MVGSLEKTVGGGVRAGNAAGGRRPAAATTPNSGDSTLNPHSANSSPLSDLIAFRDGDDVAAAGRGNQGGRRHGLLAHLAIISRSCAMLCYR</sequence>